<keyword evidence="2" id="KW-1185">Reference proteome</keyword>
<sequence length="57" mass="6453">MATKSILKNIYIKDKKNGRSLVFSLEAAKDKKAKPIKMTKTVKEIRADQIGELFGEK</sequence>
<evidence type="ECO:0000313" key="2">
    <source>
        <dbReference type="Proteomes" id="UP000199230"/>
    </source>
</evidence>
<dbReference type="RefSeq" id="WP_093315065.1">
    <property type="nucleotide sequence ID" value="NZ_FNPV01000010.1"/>
</dbReference>
<reference evidence="1 2" key="1">
    <citation type="submission" date="2016-10" db="EMBL/GenBank/DDBJ databases">
        <authorList>
            <person name="de Groot N.N."/>
        </authorList>
    </citation>
    <scope>NUCLEOTIDE SEQUENCE [LARGE SCALE GENOMIC DNA]</scope>
    <source>
        <strain evidence="1 2">APO</strain>
    </source>
</reference>
<proteinExistence type="predicted"/>
<accession>A0A1H3QPA6</accession>
<dbReference type="AlphaFoldDB" id="A0A1H3QPA6"/>
<dbReference type="STRING" id="159292.SAMN05192546_11033"/>
<evidence type="ECO:0000313" key="1">
    <source>
        <dbReference type="EMBL" id="SDZ15236.1"/>
    </source>
</evidence>
<gene>
    <name evidence="1" type="ORF">SAMN05192546_11033</name>
</gene>
<protein>
    <submittedName>
        <fullName evidence="1">Uncharacterized protein</fullName>
    </submittedName>
</protein>
<organism evidence="1 2">
    <name type="scientific">Tindallia californiensis</name>
    <dbReference type="NCBI Taxonomy" id="159292"/>
    <lineage>
        <taxon>Bacteria</taxon>
        <taxon>Bacillati</taxon>
        <taxon>Bacillota</taxon>
        <taxon>Clostridia</taxon>
        <taxon>Peptostreptococcales</taxon>
        <taxon>Tindalliaceae</taxon>
        <taxon>Tindallia</taxon>
    </lineage>
</organism>
<dbReference type="EMBL" id="FNPV01000010">
    <property type="protein sequence ID" value="SDZ15236.1"/>
    <property type="molecule type" value="Genomic_DNA"/>
</dbReference>
<dbReference type="Proteomes" id="UP000199230">
    <property type="component" value="Unassembled WGS sequence"/>
</dbReference>
<name>A0A1H3QPA6_9FIRM</name>